<feature type="domain" description="Histidine kinase" evidence="6">
    <location>
        <begin position="952"/>
        <end position="1171"/>
    </location>
</feature>
<dbReference type="CDD" id="cd00082">
    <property type="entry name" value="HisKA"/>
    <property type="match status" value="1"/>
</dbReference>
<feature type="domain" description="PAS" evidence="7">
    <location>
        <begin position="670"/>
        <end position="712"/>
    </location>
</feature>
<protein>
    <recommendedName>
        <fullName evidence="2">histidine kinase</fullName>
        <ecNumber evidence="2">2.7.13.3</ecNumber>
    </recommendedName>
</protein>
<dbReference type="SUPFAM" id="SSF55785">
    <property type="entry name" value="PYP-like sensor domain (PAS domain)"/>
    <property type="match status" value="6"/>
</dbReference>
<keyword evidence="5" id="KW-0418">Kinase</keyword>
<dbReference type="InterPro" id="IPR003594">
    <property type="entry name" value="HATPase_dom"/>
</dbReference>
<feature type="domain" description="PAS" evidence="7">
    <location>
        <begin position="152"/>
        <end position="222"/>
    </location>
</feature>
<evidence type="ECO:0000259" key="8">
    <source>
        <dbReference type="PROSITE" id="PS50113"/>
    </source>
</evidence>
<feature type="domain" description="PAC" evidence="8">
    <location>
        <begin position="744"/>
        <end position="794"/>
    </location>
</feature>
<dbReference type="PRINTS" id="PR00344">
    <property type="entry name" value="BCTRLSENSOR"/>
</dbReference>
<dbReference type="PROSITE" id="PS50109">
    <property type="entry name" value="HIS_KIN"/>
    <property type="match status" value="1"/>
</dbReference>
<evidence type="ECO:0000256" key="2">
    <source>
        <dbReference type="ARBA" id="ARBA00012438"/>
    </source>
</evidence>
<dbReference type="PROSITE" id="PS50112">
    <property type="entry name" value="PAS"/>
    <property type="match status" value="5"/>
</dbReference>
<dbReference type="InterPro" id="IPR052162">
    <property type="entry name" value="Sensor_kinase/Photoreceptor"/>
</dbReference>
<dbReference type="Gene3D" id="1.10.287.130">
    <property type="match status" value="1"/>
</dbReference>
<comment type="caution">
    <text evidence="9">The sequence shown here is derived from an EMBL/GenBank/DDBJ whole genome shotgun (WGS) entry which is preliminary data.</text>
</comment>
<keyword evidence="4" id="KW-0808">Transferase</keyword>
<gene>
    <name evidence="9" type="ORF">FBGL_04950</name>
</gene>
<dbReference type="SUPFAM" id="SSF47384">
    <property type="entry name" value="Homodimeric domain of signal transducing histidine kinase"/>
    <property type="match status" value="1"/>
</dbReference>
<dbReference type="InterPro" id="IPR003661">
    <property type="entry name" value="HisK_dim/P_dom"/>
</dbReference>
<dbReference type="InterPro" id="IPR000014">
    <property type="entry name" value="PAS"/>
</dbReference>
<dbReference type="EMBL" id="LVEO01000011">
    <property type="protein sequence ID" value="OCB72816.1"/>
    <property type="molecule type" value="Genomic_DNA"/>
</dbReference>
<dbReference type="STRING" id="551990.SAMN05192550_3046"/>
<feature type="domain" description="PAC" evidence="8">
    <location>
        <begin position="487"/>
        <end position="540"/>
    </location>
</feature>
<organism evidence="9 10">
    <name type="scientific">Flavobacterium glycines</name>
    <dbReference type="NCBI Taxonomy" id="551990"/>
    <lineage>
        <taxon>Bacteria</taxon>
        <taxon>Pseudomonadati</taxon>
        <taxon>Bacteroidota</taxon>
        <taxon>Flavobacteriia</taxon>
        <taxon>Flavobacteriales</taxon>
        <taxon>Flavobacteriaceae</taxon>
        <taxon>Flavobacterium</taxon>
    </lineage>
</organism>
<feature type="domain" description="PAS" evidence="7">
    <location>
        <begin position="810"/>
        <end position="880"/>
    </location>
</feature>
<name>A0A1B9DT21_9FLAO</name>
<dbReference type="PANTHER" id="PTHR43304">
    <property type="entry name" value="PHYTOCHROME-LIKE PROTEIN CPH1"/>
    <property type="match status" value="1"/>
</dbReference>
<dbReference type="Pfam" id="PF13426">
    <property type="entry name" value="PAS_9"/>
    <property type="match status" value="2"/>
</dbReference>
<dbReference type="OrthoDB" id="9808408at2"/>
<reference evidence="10" key="1">
    <citation type="submission" date="2016-03" db="EMBL/GenBank/DDBJ databases">
        <title>Draft genome sequence of Paenibacillus glacialis DSM 22343.</title>
        <authorList>
            <person name="Shin S.-K."/>
            <person name="Yi H."/>
        </authorList>
    </citation>
    <scope>NUCLEOTIDE SEQUENCE [LARGE SCALE GENOMIC DNA]</scope>
    <source>
        <strain evidence="10">NBRC 105008</strain>
    </source>
</reference>
<dbReference type="Gene3D" id="3.30.450.20">
    <property type="entry name" value="PAS domain"/>
    <property type="match status" value="6"/>
</dbReference>
<dbReference type="SMART" id="SM00387">
    <property type="entry name" value="HATPase_c"/>
    <property type="match status" value="1"/>
</dbReference>
<dbReference type="InterPro" id="IPR004358">
    <property type="entry name" value="Sig_transdc_His_kin-like_C"/>
</dbReference>
<dbReference type="Pfam" id="PF08447">
    <property type="entry name" value="PAS_3"/>
    <property type="match status" value="3"/>
</dbReference>
<evidence type="ECO:0000256" key="5">
    <source>
        <dbReference type="ARBA" id="ARBA00022777"/>
    </source>
</evidence>
<evidence type="ECO:0000259" key="6">
    <source>
        <dbReference type="PROSITE" id="PS50109"/>
    </source>
</evidence>
<evidence type="ECO:0000256" key="3">
    <source>
        <dbReference type="ARBA" id="ARBA00022553"/>
    </source>
</evidence>
<feature type="domain" description="PAS" evidence="7">
    <location>
        <begin position="407"/>
        <end position="457"/>
    </location>
</feature>
<dbReference type="NCBIfam" id="TIGR00229">
    <property type="entry name" value="sensory_box"/>
    <property type="match status" value="5"/>
</dbReference>
<dbReference type="InterPro" id="IPR035965">
    <property type="entry name" value="PAS-like_dom_sf"/>
</dbReference>
<dbReference type="InterPro" id="IPR001610">
    <property type="entry name" value="PAC"/>
</dbReference>
<dbReference type="InterPro" id="IPR013655">
    <property type="entry name" value="PAS_fold_3"/>
</dbReference>
<dbReference type="Gene3D" id="3.30.565.10">
    <property type="entry name" value="Histidine kinase-like ATPase, C-terminal domain"/>
    <property type="match status" value="1"/>
</dbReference>
<feature type="domain" description="PAC" evidence="8">
    <location>
        <begin position="226"/>
        <end position="276"/>
    </location>
</feature>
<evidence type="ECO:0000259" key="7">
    <source>
        <dbReference type="PROSITE" id="PS50112"/>
    </source>
</evidence>
<feature type="domain" description="PAC" evidence="8">
    <location>
        <begin position="354"/>
        <end position="406"/>
    </location>
</feature>
<dbReference type="EC" id="2.7.13.3" evidence="2"/>
<dbReference type="Pfam" id="PF02518">
    <property type="entry name" value="HATPase_c"/>
    <property type="match status" value="1"/>
</dbReference>
<accession>A0A1B9DT21</accession>
<dbReference type="PANTHER" id="PTHR43304:SF1">
    <property type="entry name" value="PAC DOMAIN-CONTAINING PROTEIN"/>
    <property type="match status" value="1"/>
</dbReference>
<dbReference type="InterPro" id="IPR000700">
    <property type="entry name" value="PAS-assoc_C"/>
</dbReference>
<evidence type="ECO:0000313" key="10">
    <source>
        <dbReference type="Proteomes" id="UP000093226"/>
    </source>
</evidence>
<dbReference type="SMART" id="SM00086">
    <property type="entry name" value="PAC"/>
    <property type="match status" value="6"/>
</dbReference>
<dbReference type="InterPro" id="IPR036097">
    <property type="entry name" value="HisK_dim/P_sf"/>
</dbReference>
<feature type="domain" description="PAC" evidence="8">
    <location>
        <begin position="883"/>
        <end position="934"/>
    </location>
</feature>
<evidence type="ECO:0000256" key="4">
    <source>
        <dbReference type="ARBA" id="ARBA00022679"/>
    </source>
</evidence>
<dbReference type="SUPFAM" id="SSF55874">
    <property type="entry name" value="ATPase domain of HSP90 chaperone/DNA topoisomerase II/histidine kinase"/>
    <property type="match status" value="1"/>
</dbReference>
<keyword evidence="3" id="KW-0597">Phosphoprotein</keyword>
<feature type="domain" description="PAC" evidence="8">
    <location>
        <begin position="617"/>
        <end position="669"/>
    </location>
</feature>
<evidence type="ECO:0000313" key="9">
    <source>
        <dbReference type="EMBL" id="OCB72816.1"/>
    </source>
</evidence>
<comment type="catalytic activity">
    <reaction evidence="1">
        <text>ATP + protein L-histidine = ADP + protein N-phospho-L-histidine.</text>
        <dbReference type="EC" id="2.7.13.3"/>
    </reaction>
</comment>
<proteinExistence type="predicted"/>
<sequence>MSLLQISEETDVLFDNLNLTEELQKSILFALEISEVSFACISILNSSKKFLKNNTGVDFDLFSEFISQWNSHVVQNRASYFVSDNLLNSESTQISLQFYAGFPIVYDHKLIGVFCLADFKNKNLSDSQLKVLNYVLSQIESFLGLQNQIYQKEKQFGLFVENSKEILYELDKEGKITFASKNWVDLLGYEAEEVLGTSNASLIHPDDLEMCLEYLIHSVGDTKSEKDLVFRIRHKEGHYVWHASNLISSEKDGEVIFIGNCRDVTEHIQTQQKLEKQKDFYEKILERIPTDLAVFDENHKYIYLNPLAIKNDELRNFIIGKDDFEYANHTGRTYEFAEDRRGKFIKSLESKTLIQWEESMRHPNGTISVYNRKFNPVFKEDGSFDMMVGFGVDITEIKRFQDEIIKNRQLINSIIQNVAVGILVQGPQSEILENNKAACEMLGLTEDQLLGKTSFDEHWKVIHLDGTEFKSEDHPVPQAIQTLKPINNVVMGVHRPTKNDLVWLLVDAIPVFDNDGSLLYVVCSFNDITARKKAEDDLMISNERFSFSNKASFDAIWDWDLISDKIFVGEGFTSLFGYQFENNFMDAEVCENFVHPEDRNATFESFDEAIANQKGMWAYEYRYLKADGTYAHVNDKAIIIRDKKGQAIRVIGAMKDITKEKELTNKLKESEQIFKSAFKNSAAGMALVNVDGFYTEVNERLCEMFGYTPEEMKLFRFQDITYVKDLKIDLDFKDKLDSGEISHFSSEKRFVHKNGSLVWTHMSVSIEQNNKIPFYIVQLIDITERKKIERHNQLLLTENNRNKAIQLKEAKNMYRFLADNTADLVCVHGLDTTFQYVSPSSTKLIGYTPEELVGTSPLDYAFPEEIQYLMSSLTDFIDEKVDDSTTARFKTKSGEYIWLETKANLIRQRGVVVGFQTSSRDITERKKAEMVLEKALNQERELNELRTNLVSTISHEFRTPMTTIRTSAELIGMYLENQKIEKAPLLQKRVSIITEEIDRIVDLMEAVLTISKEDSGKTNFNPELFDLKDLCCNLIEINYDNQNSKQKIVFDFDDERFMVYADVKLMEYSILNILNNAVKYSKGFGDIIFNIKKIDDNIQLEIRDFGIGIPEEEQSKLFNTFFRASNTNGYQGTGLGLYIVKTFTEKNSGTIKLESTLGEGTQVTFQFPVANQD</sequence>
<dbReference type="PROSITE" id="PS50113">
    <property type="entry name" value="PAC"/>
    <property type="match status" value="6"/>
</dbReference>
<dbReference type="GO" id="GO:0000155">
    <property type="term" value="F:phosphorelay sensor kinase activity"/>
    <property type="evidence" value="ECO:0007669"/>
    <property type="project" value="InterPro"/>
</dbReference>
<dbReference type="SUPFAM" id="SSF55781">
    <property type="entry name" value="GAF domain-like"/>
    <property type="match status" value="1"/>
</dbReference>
<dbReference type="InterPro" id="IPR005467">
    <property type="entry name" value="His_kinase_dom"/>
</dbReference>
<feature type="domain" description="PAS" evidence="7">
    <location>
        <begin position="541"/>
        <end position="613"/>
    </location>
</feature>
<dbReference type="Proteomes" id="UP000093226">
    <property type="component" value="Unassembled WGS sequence"/>
</dbReference>
<dbReference type="SMART" id="SM00388">
    <property type="entry name" value="HisKA"/>
    <property type="match status" value="1"/>
</dbReference>
<dbReference type="Pfam" id="PF00512">
    <property type="entry name" value="HisKA"/>
    <property type="match status" value="1"/>
</dbReference>
<dbReference type="SMART" id="SM00091">
    <property type="entry name" value="PAS"/>
    <property type="match status" value="5"/>
</dbReference>
<dbReference type="RefSeq" id="WP_066325936.1">
    <property type="nucleotide sequence ID" value="NZ_BJVF01000009.1"/>
</dbReference>
<dbReference type="AlphaFoldDB" id="A0A1B9DT21"/>
<dbReference type="CDD" id="cd00075">
    <property type="entry name" value="HATPase"/>
    <property type="match status" value="1"/>
</dbReference>
<evidence type="ECO:0000256" key="1">
    <source>
        <dbReference type="ARBA" id="ARBA00000085"/>
    </source>
</evidence>
<dbReference type="CDD" id="cd00130">
    <property type="entry name" value="PAS"/>
    <property type="match status" value="5"/>
</dbReference>
<dbReference type="InterPro" id="IPR036890">
    <property type="entry name" value="HATPase_C_sf"/>
</dbReference>